<dbReference type="Pfam" id="PF12957">
    <property type="entry name" value="DUF3846"/>
    <property type="match status" value="1"/>
</dbReference>
<dbReference type="AlphaFoldDB" id="A0A4P7IJ89"/>
<gene>
    <name evidence="2" type="ORF">EXE58_06015</name>
</gene>
<dbReference type="EMBL" id="CP038436">
    <property type="protein sequence ID" value="QBX57486.1"/>
    <property type="molecule type" value="Genomic_DNA"/>
</dbReference>
<dbReference type="Proteomes" id="UP000294853">
    <property type="component" value="Chromosome"/>
</dbReference>
<name>A0A4P7IJ89_9ACTN</name>
<dbReference type="KEGG" id="nsn:EXE58_06015"/>
<proteinExistence type="predicted"/>
<feature type="domain" description="DUF3846" evidence="1">
    <location>
        <begin position="4"/>
        <end position="94"/>
    </location>
</feature>
<dbReference type="OrthoDB" id="2088281at2"/>
<organism evidence="2 3">
    <name type="scientific">Nocardioides seonyuensis</name>
    <dbReference type="NCBI Taxonomy" id="2518371"/>
    <lineage>
        <taxon>Bacteria</taxon>
        <taxon>Bacillati</taxon>
        <taxon>Actinomycetota</taxon>
        <taxon>Actinomycetes</taxon>
        <taxon>Propionibacteriales</taxon>
        <taxon>Nocardioidaceae</taxon>
        <taxon>Nocardioides</taxon>
    </lineage>
</organism>
<evidence type="ECO:0000313" key="2">
    <source>
        <dbReference type="EMBL" id="QBX57486.1"/>
    </source>
</evidence>
<keyword evidence="3" id="KW-1185">Reference proteome</keyword>
<dbReference type="InterPro" id="IPR024559">
    <property type="entry name" value="DUF3846"/>
</dbReference>
<reference evidence="2 3" key="1">
    <citation type="submission" date="2019-03" db="EMBL/GenBank/DDBJ databases">
        <title>Three New Species of Nocardioides, Nocardioides euryhalodurans sp. nov., Nocardioides seonyuensis sp. nov. and Nocardioides eburneoflavus sp. nov. Iolated from Soil.</title>
        <authorList>
            <person name="Roh S.G."/>
            <person name="Lee C."/>
            <person name="Kim M.-K."/>
            <person name="Kim S.B."/>
        </authorList>
    </citation>
    <scope>NUCLEOTIDE SEQUENCE [LARGE SCALE GENOMIC DNA]</scope>
    <source>
        <strain evidence="2 3">MMS17-SY207-3</strain>
    </source>
</reference>
<sequence>MIAALVIPADAPPYIAAITPDLDTLQSVVGGCIEVVRLADGILYCNEEGRLLGLPFNEAATTLARTTTPDSMNRQDVFAGTCLVVGVLDPATGEPSEEEQDVSDVLVGLLERQGWPLRQPD</sequence>
<evidence type="ECO:0000259" key="1">
    <source>
        <dbReference type="Pfam" id="PF12957"/>
    </source>
</evidence>
<accession>A0A4P7IJ89</accession>
<protein>
    <submittedName>
        <fullName evidence="2">DUF3846 domain-containing protein</fullName>
    </submittedName>
</protein>
<evidence type="ECO:0000313" key="3">
    <source>
        <dbReference type="Proteomes" id="UP000294853"/>
    </source>
</evidence>